<keyword evidence="2" id="KW-1185">Reference proteome</keyword>
<reference evidence="2" key="1">
    <citation type="journal article" date="2014" name="Nat. Genet.">
        <title>Genome of the human hookworm Necator americanus.</title>
        <authorList>
            <person name="Tang Y.T."/>
            <person name="Gao X."/>
            <person name="Rosa B.A."/>
            <person name="Abubucker S."/>
            <person name="Hallsworth-Pepin K."/>
            <person name="Martin J."/>
            <person name="Tyagi R."/>
            <person name="Heizer E."/>
            <person name="Zhang X."/>
            <person name="Bhonagiri-Palsikar V."/>
            <person name="Minx P."/>
            <person name="Warren W.C."/>
            <person name="Wang Q."/>
            <person name="Zhan B."/>
            <person name="Hotez P.J."/>
            <person name="Sternberg P.W."/>
            <person name="Dougall A."/>
            <person name="Gaze S.T."/>
            <person name="Mulvenna J."/>
            <person name="Sotillo J."/>
            <person name="Ranganathan S."/>
            <person name="Rabelo E.M."/>
            <person name="Wilson R.K."/>
            <person name="Felgner P.L."/>
            <person name="Bethony J."/>
            <person name="Hawdon J.M."/>
            <person name="Gasser R.B."/>
            <person name="Loukas A."/>
            <person name="Mitreva M."/>
        </authorList>
    </citation>
    <scope>NUCLEOTIDE SEQUENCE [LARGE SCALE GENOMIC DNA]</scope>
</reference>
<accession>W2TJK8</accession>
<gene>
    <name evidence="1" type="ORF">NECAME_02079</name>
</gene>
<dbReference type="KEGG" id="nai:NECAME_02079"/>
<dbReference type="EMBL" id="KI658624">
    <property type="protein sequence ID" value="ETN81789.1"/>
    <property type="molecule type" value="Genomic_DNA"/>
</dbReference>
<organism evidence="1 2">
    <name type="scientific">Necator americanus</name>
    <name type="common">Human hookworm</name>
    <dbReference type="NCBI Taxonomy" id="51031"/>
    <lineage>
        <taxon>Eukaryota</taxon>
        <taxon>Metazoa</taxon>
        <taxon>Ecdysozoa</taxon>
        <taxon>Nematoda</taxon>
        <taxon>Chromadorea</taxon>
        <taxon>Rhabditida</taxon>
        <taxon>Rhabditina</taxon>
        <taxon>Rhabditomorpha</taxon>
        <taxon>Strongyloidea</taxon>
        <taxon>Ancylostomatidae</taxon>
        <taxon>Bunostominae</taxon>
        <taxon>Necator</taxon>
    </lineage>
</organism>
<evidence type="ECO:0000313" key="1">
    <source>
        <dbReference type="EMBL" id="ETN81789.1"/>
    </source>
</evidence>
<proteinExistence type="predicted"/>
<sequence length="91" mass="10387">MGADMRCRPRDRPSLYRAVLHHKDRHGAPIVNLQVLVFALPSRQCRAEGDSALSKEIAADAWRIAAFKWVSAAPQHKGTLRRWRQYPILIS</sequence>
<evidence type="ECO:0000313" key="2">
    <source>
        <dbReference type="Proteomes" id="UP000053676"/>
    </source>
</evidence>
<name>W2TJK8_NECAM</name>
<protein>
    <submittedName>
        <fullName evidence="1">Uncharacterized protein</fullName>
    </submittedName>
</protein>
<dbReference type="AlphaFoldDB" id="W2TJK8"/>
<dbReference type="Proteomes" id="UP000053676">
    <property type="component" value="Unassembled WGS sequence"/>
</dbReference>